<proteinExistence type="predicted"/>
<evidence type="ECO:0000256" key="1">
    <source>
        <dbReference type="SAM" id="SignalP"/>
    </source>
</evidence>
<evidence type="ECO:0000313" key="2">
    <source>
        <dbReference type="EMBL" id="ODQ45754.1"/>
    </source>
</evidence>
<dbReference type="RefSeq" id="XP_019016867.1">
    <property type="nucleotide sequence ID" value="XM_019161437.1"/>
</dbReference>
<dbReference type="EMBL" id="KV454004">
    <property type="protein sequence ID" value="ODQ45754.1"/>
    <property type="molecule type" value="Genomic_DNA"/>
</dbReference>
<dbReference type="Proteomes" id="UP000094455">
    <property type="component" value="Unassembled WGS sequence"/>
</dbReference>
<keyword evidence="1" id="KW-0732">Signal</keyword>
<keyword evidence="3" id="KW-1185">Reference proteome</keyword>
<name>A0A1E3NI07_9ASCO</name>
<dbReference type="GeneID" id="30178124"/>
<evidence type="ECO:0000313" key="3">
    <source>
        <dbReference type="Proteomes" id="UP000094455"/>
    </source>
</evidence>
<reference evidence="2 3" key="1">
    <citation type="journal article" date="2016" name="Proc. Natl. Acad. Sci. U.S.A.">
        <title>Comparative genomics of biotechnologically important yeasts.</title>
        <authorList>
            <person name="Riley R."/>
            <person name="Haridas S."/>
            <person name="Wolfe K.H."/>
            <person name="Lopes M.R."/>
            <person name="Hittinger C.T."/>
            <person name="Goeker M."/>
            <person name="Salamov A.A."/>
            <person name="Wisecaver J.H."/>
            <person name="Long T.M."/>
            <person name="Calvey C.H."/>
            <person name="Aerts A.L."/>
            <person name="Barry K.W."/>
            <person name="Choi C."/>
            <person name="Clum A."/>
            <person name="Coughlan A.Y."/>
            <person name="Deshpande S."/>
            <person name="Douglass A.P."/>
            <person name="Hanson S.J."/>
            <person name="Klenk H.-P."/>
            <person name="LaButti K.M."/>
            <person name="Lapidus A."/>
            <person name="Lindquist E.A."/>
            <person name="Lipzen A.M."/>
            <person name="Meier-Kolthoff J.P."/>
            <person name="Ohm R.A."/>
            <person name="Otillar R.P."/>
            <person name="Pangilinan J.L."/>
            <person name="Peng Y."/>
            <person name="Rokas A."/>
            <person name="Rosa C.A."/>
            <person name="Scheuner C."/>
            <person name="Sibirny A.A."/>
            <person name="Slot J.C."/>
            <person name="Stielow J.B."/>
            <person name="Sun H."/>
            <person name="Kurtzman C.P."/>
            <person name="Blackwell M."/>
            <person name="Grigoriev I.V."/>
            <person name="Jeffries T.W."/>
        </authorList>
    </citation>
    <scope>NUCLEOTIDE SEQUENCE [LARGE SCALE GENOMIC DNA]</scope>
    <source>
        <strain evidence="2 3">NRRL Y-2026</strain>
    </source>
</reference>
<gene>
    <name evidence="2" type="ORF">PICMEDRAFT_17033</name>
</gene>
<accession>A0A1E3NI07</accession>
<dbReference type="AlphaFoldDB" id="A0A1E3NI07"/>
<feature type="chain" id="PRO_5009133386" evidence="1">
    <location>
        <begin position="24"/>
        <end position="67"/>
    </location>
</feature>
<sequence>MQCSGLLNVLLLVSLSVTDTASASTTNSDSMPLAPSTYSAAAGFAREVSHDYFVAGAALIAAAVILI</sequence>
<organism evidence="2 3">
    <name type="scientific">Pichia membranifaciens NRRL Y-2026</name>
    <dbReference type="NCBI Taxonomy" id="763406"/>
    <lineage>
        <taxon>Eukaryota</taxon>
        <taxon>Fungi</taxon>
        <taxon>Dikarya</taxon>
        <taxon>Ascomycota</taxon>
        <taxon>Saccharomycotina</taxon>
        <taxon>Pichiomycetes</taxon>
        <taxon>Pichiales</taxon>
        <taxon>Pichiaceae</taxon>
        <taxon>Pichia</taxon>
    </lineage>
</organism>
<protein>
    <submittedName>
        <fullName evidence="2">Uncharacterized protein</fullName>
    </submittedName>
</protein>
<feature type="signal peptide" evidence="1">
    <location>
        <begin position="1"/>
        <end position="23"/>
    </location>
</feature>